<reference evidence="2 3" key="1">
    <citation type="submission" date="2018-06" db="EMBL/GenBank/DDBJ databases">
        <title>Genomic Encyclopedia of Type Strains, Phase IV (KMG-IV): sequencing the most valuable type-strain genomes for metagenomic binning, comparative biology and taxonomic classification.</title>
        <authorList>
            <person name="Goeker M."/>
        </authorList>
    </citation>
    <scope>NUCLEOTIDE SEQUENCE [LARGE SCALE GENOMIC DNA]</scope>
    <source>
        <strain evidence="2 3">DSM 45479</strain>
    </source>
</reference>
<name>A0ABX9E8V0_9PSEU</name>
<accession>A0ABX9E8V0</accession>
<evidence type="ECO:0000313" key="3">
    <source>
        <dbReference type="Proteomes" id="UP000248714"/>
    </source>
</evidence>
<gene>
    <name evidence="2" type="ORF">C8D87_104685</name>
</gene>
<sequence length="54" mass="5693">MRRAGPSEARGATLSSTDAHSRMIVATVSASRSCAVSYEVRRKARRPASGSRSG</sequence>
<keyword evidence="3" id="KW-1185">Reference proteome</keyword>
<evidence type="ECO:0000256" key="1">
    <source>
        <dbReference type="SAM" id="MobiDB-lite"/>
    </source>
</evidence>
<organism evidence="2 3">
    <name type="scientific">Lentzea atacamensis</name>
    <dbReference type="NCBI Taxonomy" id="531938"/>
    <lineage>
        <taxon>Bacteria</taxon>
        <taxon>Bacillati</taxon>
        <taxon>Actinomycetota</taxon>
        <taxon>Actinomycetes</taxon>
        <taxon>Pseudonocardiales</taxon>
        <taxon>Pseudonocardiaceae</taxon>
        <taxon>Lentzea</taxon>
    </lineage>
</organism>
<evidence type="ECO:0000313" key="2">
    <source>
        <dbReference type="EMBL" id="RAS66134.1"/>
    </source>
</evidence>
<dbReference type="Proteomes" id="UP000248714">
    <property type="component" value="Unassembled WGS sequence"/>
</dbReference>
<dbReference type="EMBL" id="QLTT01000004">
    <property type="protein sequence ID" value="RAS66134.1"/>
    <property type="molecule type" value="Genomic_DNA"/>
</dbReference>
<feature type="region of interest" description="Disordered" evidence="1">
    <location>
        <begin position="1"/>
        <end position="20"/>
    </location>
</feature>
<protein>
    <submittedName>
        <fullName evidence="2">Uncharacterized protein</fullName>
    </submittedName>
</protein>
<proteinExistence type="predicted"/>
<comment type="caution">
    <text evidence="2">The sequence shown here is derived from an EMBL/GenBank/DDBJ whole genome shotgun (WGS) entry which is preliminary data.</text>
</comment>